<keyword evidence="1" id="KW-0808">Transferase</keyword>
<proteinExistence type="inferred from homology"/>
<keyword evidence="2" id="KW-0749">Sporulation</keyword>
<sequence>MIIVPGLSEQQIVRLAQSDLERSMLRKKLGSPVVYRYSSPEALVFELNMRSRIAEASRAMNASGAAFAVFEYSRANPQYWSVDANGGIRLKSGVRPSDGLRDIFVNGRLYAFECATAMVIILYKATLDMIGNAAFDYYFPNLLLYDWQYDSDLRLITTNNLNEANIGDILYFKNPDFNPATPEWQGENAVVLGDNLYFGHGMGIRTGEAILETLNRRRRPGSVIPAYLTDTVLRPDFNYIRRLSGRTGSVIARIGSVSFAV</sequence>
<accession>A0ABQ4N371</accession>
<evidence type="ECO:0000256" key="2">
    <source>
        <dbReference type="ARBA" id="ARBA00022969"/>
    </source>
</evidence>
<dbReference type="Pfam" id="PF20085">
    <property type="entry name" value="TGL"/>
    <property type="match status" value="1"/>
</dbReference>
<keyword evidence="4" id="KW-1185">Reference proteome</keyword>
<dbReference type="NCBIfam" id="NF002869">
    <property type="entry name" value="PRK03187.1"/>
    <property type="match status" value="1"/>
</dbReference>
<protein>
    <submittedName>
        <fullName evidence="3">Protein-glutamine gamma-glutamyltransferase</fullName>
    </submittedName>
</protein>
<reference evidence="3 4" key="1">
    <citation type="submission" date="2021-04" db="EMBL/GenBank/DDBJ databases">
        <title>Draft genome sequence of Paenibacillus cisolokensis, LC2-13A.</title>
        <authorList>
            <person name="Uke A."/>
            <person name="Chhe C."/>
            <person name="Baramee S."/>
            <person name="Kosugi A."/>
        </authorList>
    </citation>
    <scope>NUCLEOTIDE SEQUENCE [LARGE SCALE GENOMIC DNA]</scope>
    <source>
        <strain evidence="3 4">LC2-13A</strain>
    </source>
</reference>
<dbReference type="InterPro" id="IPR020916">
    <property type="entry name" value="Gln_gamma-glutamylTfrase_bac"/>
</dbReference>
<gene>
    <name evidence="3" type="primary">tgl</name>
    <name evidence="3" type="ORF">PACILC2_11990</name>
</gene>
<evidence type="ECO:0000313" key="4">
    <source>
        <dbReference type="Proteomes" id="UP000680304"/>
    </source>
</evidence>
<dbReference type="HAMAP" id="MF_00727">
    <property type="entry name" value="Tgl"/>
    <property type="match status" value="1"/>
</dbReference>
<organism evidence="3 4">
    <name type="scientific">Paenibacillus cisolokensis</name>
    <dbReference type="NCBI Taxonomy" id="1658519"/>
    <lineage>
        <taxon>Bacteria</taxon>
        <taxon>Bacillati</taxon>
        <taxon>Bacillota</taxon>
        <taxon>Bacilli</taxon>
        <taxon>Bacillales</taxon>
        <taxon>Paenibacillaceae</taxon>
        <taxon>Paenibacillus</taxon>
    </lineage>
</organism>
<dbReference type="RefSeq" id="WP_062496305.1">
    <property type="nucleotide sequence ID" value="NZ_BOVJ01000040.1"/>
</dbReference>
<dbReference type="EMBL" id="BOVJ01000040">
    <property type="protein sequence ID" value="GIQ62631.1"/>
    <property type="molecule type" value="Genomic_DNA"/>
</dbReference>
<evidence type="ECO:0000256" key="1">
    <source>
        <dbReference type="ARBA" id="ARBA00022679"/>
    </source>
</evidence>
<comment type="caution">
    <text evidence="3">The sequence shown here is derived from an EMBL/GenBank/DDBJ whole genome shotgun (WGS) entry which is preliminary data.</text>
</comment>
<name>A0ABQ4N371_9BACL</name>
<dbReference type="Proteomes" id="UP000680304">
    <property type="component" value="Unassembled WGS sequence"/>
</dbReference>
<evidence type="ECO:0000313" key="3">
    <source>
        <dbReference type="EMBL" id="GIQ62631.1"/>
    </source>
</evidence>